<name>A0ABU9U9L0_9SPIR</name>
<feature type="binding site" evidence="9">
    <location>
        <begin position="394"/>
        <end position="397"/>
    </location>
    <ligand>
        <name>ATP</name>
        <dbReference type="ChEBI" id="CHEBI:30616"/>
    </ligand>
</feature>
<dbReference type="GO" id="GO:0050560">
    <property type="term" value="F:aspartate-tRNA(Asn) ligase activity"/>
    <property type="evidence" value="ECO:0007669"/>
    <property type="project" value="UniProtKB-EC"/>
</dbReference>
<evidence type="ECO:0000256" key="9">
    <source>
        <dbReference type="HAMAP-Rule" id="MF_02075"/>
    </source>
</evidence>
<dbReference type="HAMAP" id="MF_02075">
    <property type="entry name" value="Asp_tRNA_synth_type2"/>
    <property type="match status" value="1"/>
</dbReference>
<gene>
    <name evidence="9 11" type="primary">aspS</name>
    <name evidence="11" type="ORF">WKV44_01160</name>
</gene>
<sequence length="423" mass="47535">MRTLAKEVSQHIGKEITVQGWVHRIRELGGISFVLLRDRSGLIQLVFQGSPDIGHEYVISASGKVEASDKAEGGAEIHVSSIEVLAKAEQDLPIPVNQDPSQLSIEAILDNRLISLRNPKIRSIFQMQSGLVKYFADYLRSKDFTEIKTSKLISSGTEGGTGLFEVNYFDNKVYLAQSPQFYKQAMVASGLERVFEIGMAYRAEKHDTPRHLNEYVSMDVEMGFIESEHELMDLEEGILSYIFEETAKNHADILNLWGATVPDPDKVSKIPRIPYDEAKKIASDRAGKKLFELNPEAERVLCDWAAEEAGIEAVFVHSFPRRARPFYTYPDGRSTKSFDLLFRGLEITTGGRRINDYNMLKEVLPHFGLTEEGLGGYMDIFKYGCPPHGGFAIGLERLTQKILGLANVKEASLFPRDRKRVTP</sequence>
<accession>A0ABU9U9L0</accession>
<dbReference type="PROSITE" id="PS50862">
    <property type="entry name" value="AA_TRNA_LIGASE_II"/>
    <property type="match status" value="1"/>
</dbReference>
<dbReference type="PANTHER" id="PTHR43450">
    <property type="entry name" value="ASPARTYL-TRNA SYNTHETASE"/>
    <property type="match status" value="1"/>
</dbReference>
<comment type="function">
    <text evidence="9">Catalyzes the attachment of L-aspartate to tRNA(Asp) in a two-step reaction: L-aspartate is first activated by ATP to form Asp-AMP and then transferred to the acceptor end of tRNA(Asp).</text>
</comment>
<feature type="region of interest" description="Aspartate" evidence="9">
    <location>
        <begin position="180"/>
        <end position="183"/>
    </location>
</feature>
<dbReference type="InterPro" id="IPR006195">
    <property type="entry name" value="aa-tRNA-synth_II"/>
</dbReference>
<keyword evidence="7 9" id="KW-0648">Protein biosynthesis</keyword>
<dbReference type="NCBIfam" id="NF003483">
    <property type="entry name" value="PRK05159.1"/>
    <property type="match status" value="1"/>
</dbReference>
<evidence type="ECO:0000256" key="6">
    <source>
        <dbReference type="ARBA" id="ARBA00022840"/>
    </source>
</evidence>
<keyword evidence="6 9" id="KW-0067">ATP-binding</keyword>
<keyword evidence="4 9" id="KW-0436">Ligase</keyword>
<dbReference type="SUPFAM" id="SSF55681">
    <property type="entry name" value="Class II aaRS and biotin synthetases"/>
    <property type="match status" value="1"/>
</dbReference>
<evidence type="ECO:0000256" key="8">
    <source>
        <dbReference type="ARBA" id="ARBA00023146"/>
    </source>
</evidence>
<dbReference type="InterPro" id="IPR004364">
    <property type="entry name" value="Aa-tRNA-synt_II"/>
</dbReference>
<evidence type="ECO:0000259" key="10">
    <source>
        <dbReference type="PROSITE" id="PS50862"/>
    </source>
</evidence>
<reference evidence="11 12" key="1">
    <citation type="submission" date="2024-03" db="EMBL/GenBank/DDBJ databases">
        <title>Ignisphaera cupida sp. nov., a hyperthermophilic hydrolytic archaeon from a hot spring of Kamchatka, and proposal of Ignisphaeraceae fam. nov.</title>
        <authorList>
            <person name="Podosokorskaya O.A."/>
            <person name="Elcheninov A.G."/>
            <person name="Maltseva A.I."/>
            <person name="Zayulina K.S."/>
            <person name="Novikov A."/>
            <person name="Merkel A.Y."/>
        </authorList>
    </citation>
    <scope>NUCLEOTIDE SEQUENCE [LARGE SCALE GENOMIC DNA]</scope>
    <source>
        <strain evidence="11 12">38H-sp</strain>
    </source>
</reference>
<dbReference type="Proteomes" id="UP001466331">
    <property type="component" value="Unassembled WGS sequence"/>
</dbReference>
<dbReference type="EC" id="6.1.1.12" evidence="9"/>
<comment type="caution">
    <text evidence="9">Lacks conserved residue(s) required for the propagation of feature annotation.</text>
</comment>
<comment type="caution">
    <text evidence="11">The sequence shown here is derived from an EMBL/GenBank/DDBJ whole genome shotgun (WGS) entry which is preliminary data.</text>
</comment>
<dbReference type="Gene3D" id="3.30.930.10">
    <property type="entry name" value="Bira Bifunctional Protein, Domain 2"/>
    <property type="match status" value="1"/>
</dbReference>
<feature type="domain" description="Aminoacyl-transfer RNA synthetases class-II family profile" evidence="10">
    <location>
        <begin position="125"/>
        <end position="423"/>
    </location>
</feature>
<keyword evidence="3 9" id="KW-0963">Cytoplasm</keyword>
<evidence type="ECO:0000256" key="7">
    <source>
        <dbReference type="ARBA" id="ARBA00022917"/>
    </source>
</evidence>
<dbReference type="SUPFAM" id="SSF50249">
    <property type="entry name" value="Nucleic acid-binding proteins"/>
    <property type="match status" value="1"/>
</dbReference>
<comment type="subcellular location">
    <subcellularLocation>
        <location evidence="1 9">Cytoplasm</location>
    </subcellularLocation>
</comment>
<evidence type="ECO:0000256" key="2">
    <source>
        <dbReference type="ARBA" id="ARBA00005312"/>
    </source>
</evidence>
<dbReference type="Pfam" id="PF00152">
    <property type="entry name" value="tRNA-synt_2"/>
    <property type="match status" value="1"/>
</dbReference>
<organism evidence="11 12">
    <name type="scientific">Rarispira pelagica</name>
    <dbReference type="NCBI Taxonomy" id="3141764"/>
    <lineage>
        <taxon>Bacteria</taxon>
        <taxon>Pseudomonadati</taxon>
        <taxon>Spirochaetota</taxon>
        <taxon>Spirochaetia</taxon>
        <taxon>Winmispirales</taxon>
        <taxon>Winmispiraceae</taxon>
        <taxon>Rarispira</taxon>
    </lineage>
</organism>
<dbReference type="EMBL" id="JBCHKQ010000001">
    <property type="protein sequence ID" value="MEM5947146.1"/>
    <property type="molecule type" value="Genomic_DNA"/>
</dbReference>
<dbReference type="PRINTS" id="PR01042">
    <property type="entry name" value="TRNASYNTHASP"/>
</dbReference>
<feature type="binding site" evidence="9">
    <location>
        <begin position="202"/>
        <end position="204"/>
    </location>
    <ligand>
        <name>ATP</name>
        <dbReference type="ChEBI" id="CHEBI:30616"/>
    </ligand>
</feature>
<feature type="binding site" evidence="9">
    <location>
        <begin position="210"/>
        <end position="212"/>
    </location>
    <ligand>
        <name>ATP</name>
        <dbReference type="ChEBI" id="CHEBI:30616"/>
    </ligand>
</feature>
<feature type="binding site" evidence="9">
    <location>
        <position position="202"/>
    </location>
    <ligand>
        <name>L-aspartate</name>
        <dbReference type="ChEBI" id="CHEBI:29991"/>
    </ligand>
</feature>
<dbReference type="PANTHER" id="PTHR43450:SF1">
    <property type="entry name" value="ASPARTATE--TRNA LIGASE, CYTOPLASMIC"/>
    <property type="match status" value="1"/>
</dbReference>
<feature type="binding site" evidence="9">
    <location>
        <position position="158"/>
    </location>
    <ligand>
        <name>L-aspartate</name>
        <dbReference type="ChEBI" id="CHEBI:29991"/>
    </ligand>
</feature>
<proteinExistence type="inferred from homology"/>
<protein>
    <recommendedName>
        <fullName evidence="9">Aspartate--tRNA ligase</fullName>
        <ecNumber evidence="9">6.1.1.12</ecNumber>
    </recommendedName>
    <alternativeName>
        <fullName evidence="9">Aspartyl-tRNA synthetase</fullName>
        <shortName evidence="9">AspRS</shortName>
    </alternativeName>
</protein>
<dbReference type="InterPro" id="IPR012340">
    <property type="entry name" value="NA-bd_OB-fold"/>
</dbReference>
<comment type="subunit">
    <text evidence="9">Homodimer.</text>
</comment>
<comment type="similarity">
    <text evidence="2 9">Belongs to the class-II aminoacyl-tRNA synthetase family. Type 2 subfamily.</text>
</comment>
<dbReference type="Pfam" id="PF01336">
    <property type="entry name" value="tRNA_anti-codon"/>
    <property type="match status" value="1"/>
</dbReference>
<evidence type="ECO:0000313" key="12">
    <source>
        <dbReference type="Proteomes" id="UP001466331"/>
    </source>
</evidence>
<feature type="binding site" evidence="9">
    <location>
        <position position="346"/>
    </location>
    <ligand>
        <name>ATP</name>
        <dbReference type="ChEBI" id="CHEBI:30616"/>
    </ligand>
</feature>
<dbReference type="Gene3D" id="2.40.50.140">
    <property type="entry name" value="Nucleic acid-binding proteins"/>
    <property type="match status" value="1"/>
</dbReference>
<evidence type="ECO:0000256" key="3">
    <source>
        <dbReference type="ARBA" id="ARBA00022490"/>
    </source>
</evidence>
<dbReference type="InterPro" id="IPR002312">
    <property type="entry name" value="Asp/Asn-tRNA-synth_IIb"/>
</dbReference>
<evidence type="ECO:0000313" key="11">
    <source>
        <dbReference type="EMBL" id="MEM5947146.1"/>
    </source>
</evidence>
<dbReference type="InterPro" id="IPR004523">
    <property type="entry name" value="Asp-tRNA_synthase_2"/>
</dbReference>
<comment type="catalytic activity">
    <reaction evidence="9">
        <text>tRNA(Asp) + L-aspartate + ATP = L-aspartyl-tRNA(Asp) + AMP + diphosphate</text>
        <dbReference type="Rhea" id="RHEA:19649"/>
        <dbReference type="Rhea" id="RHEA-COMP:9660"/>
        <dbReference type="Rhea" id="RHEA-COMP:9678"/>
        <dbReference type="ChEBI" id="CHEBI:29991"/>
        <dbReference type="ChEBI" id="CHEBI:30616"/>
        <dbReference type="ChEBI" id="CHEBI:33019"/>
        <dbReference type="ChEBI" id="CHEBI:78442"/>
        <dbReference type="ChEBI" id="CHEBI:78516"/>
        <dbReference type="ChEBI" id="CHEBI:456215"/>
        <dbReference type="EC" id="6.1.1.12"/>
    </reaction>
</comment>
<keyword evidence="8 9" id="KW-0030">Aminoacyl-tRNA synthetase</keyword>
<dbReference type="InterPro" id="IPR045864">
    <property type="entry name" value="aa-tRNA-synth_II/BPL/LPL"/>
</dbReference>
<evidence type="ECO:0000256" key="4">
    <source>
        <dbReference type="ARBA" id="ARBA00022598"/>
    </source>
</evidence>
<keyword evidence="5 9" id="KW-0547">Nucleotide-binding</keyword>
<dbReference type="RefSeq" id="WP_420068598.1">
    <property type="nucleotide sequence ID" value="NZ_JBCHKQ010000001.1"/>
</dbReference>
<dbReference type="NCBIfam" id="TIGR00458">
    <property type="entry name" value="aspS_nondisc"/>
    <property type="match status" value="1"/>
</dbReference>
<feature type="binding site" evidence="9">
    <location>
        <position position="353"/>
    </location>
    <ligand>
        <name>L-aspartate</name>
        <dbReference type="ChEBI" id="CHEBI:29991"/>
    </ligand>
</feature>
<keyword evidence="12" id="KW-1185">Reference proteome</keyword>
<evidence type="ECO:0000256" key="5">
    <source>
        <dbReference type="ARBA" id="ARBA00022741"/>
    </source>
</evidence>
<evidence type="ECO:0000256" key="1">
    <source>
        <dbReference type="ARBA" id="ARBA00004496"/>
    </source>
</evidence>
<feature type="binding site" evidence="9">
    <location>
        <position position="349"/>
    </location>
    <ligand>
        <name>L-aspartate</name>
        <dbReference type="ChEBI" id="CHEBI:29991"/>
    </ligand>
</feature>
<dbReference type="InterPro" id="IPR004365">
    <property type="entry name" value="NA-bd_OB_tRNA"/>
</dbReference>